<dbReference type="SFLD" id="SFLDG01019">
    <property type="entry name" value="Terpene_Cyclase_Like_1_C_Termi"/>
    <property type="match status" value="1"/>
</dbReference>
<dbReference type="FunFam" id="1.10.600.10:FF:000007">
    <property type="entry name" value="Isoprene synthase, chloroplastic"/>
    <property type="match status" value="1"/>
</dbReference>
<dbReference type="Pfam" id="PF03936">
    <property type="entry name" value="Terpene_synth_C"/>
    <property type="match status" value="2"/>
</dbReference>
<evidence type="ECO:0000313" key="5">
    <source>
        <dbReference type="EMBL" id="KAK6797652.1"/>
    </source>
</evidence>
<organism evidence="5 6">
    <name type="scientific">Solanum bulbocastanum</name>
    <name type="common">Wild potato</name>
    <dbReference type="NCBI Taxonomy" id="147425"/>
    <lineage>
        <taxon>Eukaryota</taxon>
        <taxon>Viridiplantae</taxon>
        <taxon>Streptophyta</taxon>
        <taxon>Embryophyta</taxon>
        <taxon>Tracheophyta</taxon>
        <taxon>Spermatophyta</taxon>
        <taxon>Magnoliopsida</taxon>
        <taxon>eudicotyledons</taxon>
        <taxon>Gunneridae</taxon>
        <taxon>Pentapetalae</taxon>
        <taxon>asterids</taxon>
        <taxon>lamiids</taxon>
        <taxon>Solanales</taxon>
        <taxon>Solanaceae</taxon>
        <taxon>Solanoideae</taxon>
        <taxon>Solaneae</taxon>
        <taxon>Solanum</taxon>
    </lineage>
</organism>
<evidence type="ECO:0000313" key="6">
    <source>
        <dbReference type="Proteomes" id="UP001371456"/>
    </source>
</evidence>
<dbReference type="SUPFAM" id="SSF48239">
    <property type="entry name" value="Terpenoid cyclases/Protein prenyltransferases"/>
    <property type="match status" value="2"/>
</dbReference>
<dbReference type="SUPFAM" id="SSF48576">
    <property type="entry name" value="Terpenoid synthases"/>
    <property type="match status" value="2"/>
</dbReference>
<dbReference type="PANTHER" id="PTHR31225:SF256">
    <property type="entry name" value="(-)-ALPHA-TERPINEOL SYNTHASE-LIKE"/>
    <property type="match status" value="1"/>
</dbReference>
<dbReference type="Proteomes" id="UP001371456">
    <property type="component" value="Unassembled WGS sequence"/>
</dbReference>
<gene>
    <name evidence="5" type="ORF">RDI58_005354</name>
</gene>
<feature type="domain" description="Terpene synthase N-terminal" evidence="3">
    <location>
        <begin position="13"/>
        <end position="188"/>
    </location>
</feature>
<dbReference type="InterPro" id="IPR034741">
    <property type="entry name" value="Terpene_cyclase-like_1_C"/>
</dbReference>
<feature type="domain" description="Terpene synthase metal-binding" evidence="4">
    <location>
        <begin position="206"/>
        <end position="445"/>
    </location>
</feature>
<dbReference type="InterPro" id="IPR008930">
    <property type="entry name" value="Terpenoid_cyclase/PrenylTrfase"/>
</dbReference>
<dbReference type="InterPro" id="IPR044814">
    <property type="entry name" value="Terpene_cyclase_plant_C1"/>
</dbReference>
<evidence type="ECO:0000259" key="3">
    <source>
        <dbReference type="Pfam" id="PF01397"/>
    </source>
</evidence>
<dbReference type="GO" id="GO:0010333">
    <property type="term" value="F:terpene synthase activity"/>
    <property type="evidence" value="ECO:0007669"/>
    <property type="project" value="InterPro"/>
</dbReference>
<proteinExistence type="predicted"/>
<dbReference type="AlphaFoldDB" id="A0AAN8YMH5"/>
<dbReference type="GO" id="GO:0000287">
    <property type="term" value="F:magnesium ion binding"/>
    <property type="evidence" value="ECO:0007669"/>
    <property type="project" value="InterPro"/>
</dbReference>
<dbReference type="Pfam" id="PF19086">
    <property type="entry name" value="Terpene_syn_C_2"/>
    <property type="match status" value="1"/>
</dbReference>
<dbReference type="InterPro" id="IPR005630">
    <property type="entry name" value="Terpene_synthase_metal-bd"/>
</dbReference>
<accession>A0AAN8YMH5</accession>
<dbReference type="SFLD" id="SFLDG01014">
    <property type="entry name" value="Terpene_Cyclase_Like_1_N-term"/>
    <property type="match status" value="1"/>
</dbReference>
<dbReference type="InterPro" id="IPR008949">
    <property type="entry name" value="Isoprenoid_synthase_dom_sf"/>
</dbReference>
<protein>
    <submittedName>
        <fullName evidence="5">Uncharacterized protein</fullName>
    </submittedName>
</protein>
<evidence type="ECO:0000256" key="1">
    <source>
        <dbReference type="ARBA" id="ARBA00004721"/>
    </source>
</evidence>
<keyword evidence="6" id="KW-1185">Reference proteome</keyword>
<dbReference type="CDD" id="cd00684">
    <property type="entry name" value="Terpene_cyclase_plant_C1"/>
    <property type="match status" value="1"/>
</dbReference>
<dbReference type="Gene3D" id="1.10.600.10">
    <property type="entry name" value="Farnesyl Diphosphate Synthase"/>
    <property type="match status" value="3"/>
</dbReference>
<dbReference type="Pfam" id="PF01397">
    <property type="entry name" value="Terpene_synth"/>
    <property type="match status" value="2"/>
</dbReference>
<dbReference type="GO" id="GO:0016102">
    <property type="term" value="P:diterpenoid biosynthetic process"/>
    <property type="evidence" value="ECO:0007669"/>
    <property type="project" value="InterPro"/>
</dbReference>
<dbReference type="InterPro" id="IPR001906">
    <property type="entry name" value="Terpene_synth_N"/>
</dbReference>
<keyword evidence="2" id="KW-0479">Metal-binding</keyword>
<sequence length="844" mass="100106">MDIRRSGNYKPSIWEDGYVQSRPNLYAEEKYCERAEKLKEEVRRMLEKTMTNSLEQLELIDILQRLGIYYHFEEEIDTVLKQIYVNYNKRDHHNEELYATALEFRQLRQHGYHVPQEIFCSFMNEEGKFKTALVEDTKGLLSLYEASYLCMEDENIMENARDFATHYLMESLKKKMDEKVGEQVSHALEMPVHWRMERLEARWWDKNIKLAKKMSFVRDRLVEGFFWAVGFTPNPRFGYCRKLSTKLSVLLTTIDDIYDVYGTLDELELFTDIIDRWDINAIEQLPEYMKISFLALFNSMNELAYDILKEQGFNIISHIRKQWANLCKAYLLEVKWYQRGYTPTLNEFLRNAWISNTGPVLIMHAYFCITNPIRKEELEFLKHYPAIIYSPSLILRLVNDLATSPDEINKGDYLKSIQCYMHDSKCSEENARNYIEKLIDQTWKKMNRDIVRDESFSKDFRRTSMNLARIAQCMYQHGDGFGGQETTNLAFGMMNMSNHDPTCTLFMNEEGKFKTALVEDTKGLLSLYEASYLCMEDENIMENARDFATHYLMESLTKKKMDENVGEQVSHALEMPVHWRMERLEVRWFIEIYHKTENMNPLLLELAKLDYNMVQATYLEELKQMSRWDKNIKLVKKMSFVRDRLVEGFFWAVGFTPNPQFGFCRKLSTKLAVLITTIDDIYDVYGTLDELELFTDIVDRWDINATEQLPEYMKISFLALFNSMNELAYDILKEQGFSIISQIRKQDEIKKGDHLKSIQCYMHDSKSSEENARNYMKKLIDQTWKKMNRDILRDQSFSKDFRRTSMNLARISQCIYQHGDGFGIPDRETKDRILSLFFEPIPLT</sequence>
<comment type="pathway">
    <text evidence="1">Secondary metabolite biosynthesis; terpenoid biosynthesis.</text>
</comment>
<feature type="domain" description="Terpene synthase metal-binding" evidence="4">
    <location>
        <begin position="630"/>
        <end position="745"/>
    </location>
</feature>
<comment type="caution">
    <text evidence="5">The sequence shown here is derived from an EMBL/GenBank/DDBJ whole genome shotgun (WGS) entry which is preliminary data.</text>
</comment>
<dbReference type="InterPro" id="IPR050148">
    <property type="entry name" value="Terpene_synthase-like"/>
</dbReference>
<reference evidence="5 6" key="1">
    <citation type="submission" date="2024-02" db="EMBL/GenBank/DDBJ databases">
        <title>de novo genome assembly of Solanum bulbocastanum strain 11H21.</title>
        <authorList>
            <person name="Hosaka A.J."/>
        </authorList>
    </citation>
    <scope>NUCLEOTIDE SEQUENCE [LARGE SCALE GENOMIC DNA]</scope>
    <source>
        <tissue evidence="5">Young leaves</tissue>
    </source>
</reference>
<feature type="domain" description="Terpene synthase N-terminal" evidence="3">
    <location>
        <begin position="467"/>
        <end position="573"/>
    </location>
</feature>
<name>A0AAN8YMH5_SOLBU</name>
<dbReference type="PANTHER" id="PTHR31225">
    <property type="entry name" value="OS04G0344100 PROTEIN-RELATED"/>
    <property type="match status" value="1"/>
</dbReference>
<dbReference type="SFLD" id="SFLDS00005">
    <property type="entry name" value="Isoprenoid_Synthase_Type_I"/>
    <property type="match status" value="1"/>
</dbReference>
<dbReference type="EMBL" id="JBANQN010000002">
    <property type="protein sequence ID" value="KAK6797652.1"/>
    <property type="molecule type" value="Genomic_DNA"/>
</dbReference>
<evidence type="ECO:0000256" key="2">
    <source>
        <dbReference type="ARBA" id="ARBA00022723"/>
    </source>
</evidence>
<evidence type="ECO:0000259" key="4">
    <source>
        <dbReference type="Pfam" id="PF03936"/>
    </source>
</evidence>